<dbReference type="InterPro" id="IPR036761">
    <property type="entry name" value="TTHA0802/YceI-like_sf"/>
</dbReference>
<dbReference type="AlphaFoldDB" id="A0A076F8N2"/>
<dbReference type="EMBL" id="CP009043">
    <property type="protein sequence ID" value="AII14356.1"/>
    <property type="molecule type" value="Genomic_DNA"/>
</dbReference>
<name>A0A076F8N2_9BACT</name>
<evidence type="ECO:0000259" key="2">
    <source>
        <dbReference type="SMART" id="SM00867"/>
    </source>
</evidence>
<dbReference type="Proteomes" id="UP000028486">
    <property type="component" value="Chromosome"/>
</dbReference>
<dbReference type="Pfam" id="PF04264">
    <property type="entry name" value="YceI"/>
    <property type="match status" value="1"/>
</dbReference>
<sequence length="187" mass="20590">MKKRFSLALCALCLCSLANAAIYDLDKAHSNVNFKVKHLSISNVNGKFSDANAQIDLDNGVINSLSATIKTSSVNTDNDARDNHLQQADFFDSKQYPDMKFVMEKFVKDSKNEGKVIGNLTIKNVTKPVTLDYEFGGKAKNMQGKNVIGFSLEGEIKRSDFSFAPSSSNAVLSDKIKINIDVEAVER</sequence>
<dbReference type="SMART" id="SM00867">
    <property type="entry name" value="YceI"/>
    <property type="match status" value="1"/>
</dbReference>
<feature type="domain" description="Lipid/polyisoprenoid-binding YceI-like" evidence="2">
    <location>
        <begin position="22"/>
        <end position="185"/>
    </location>
</feature>
<organism evidence="3 4">
    <name type="scientific">Campylobacter iguaniorum</name>
    <dbReference type="NCBI Taxonomy" id="1244531"/>
    <lineage>
        <taxon>Bacteria</taxon>
        <taxon>Pseudomonadati</taxon>
        <taxon>Campylobacterota</taxon>
        <taxon>Epsilonproteobacteria</taxon>
        <taxon>Campylobacterales</taxon>
        <taxon>Campylobacteraceae</taxon>
        <taxon>Campylobacter</taxon>
    </lineage>
</organism>
<dbReference type="PANTHER" id="PTHR34406">
    <property type="entry name" value="PROTEIN YCEI"/>
    <property type="match status" value="1"/>
</dbReference>
<feature type="signal peptide" evidence="1">
    <location>
        <begin position="1"/>
        <end position="20"/>
    </location>
</feature>
<dbReference type="Gene3D" id="2.40.128.110">
    <property type="entry name" value="Lipid/polyisoprenoid-binding, YceI-like"/>
    <property type="match status" value="1"/>
</dbReference>
<dbReference type="InterPro" id="IPR007372">
    <property type="entry name" value="Lipid/polyisoprenoid-bd_YceI"/>
</dbReference>
<dbReference type="PANTHER" id="PTHR34406:SF1">
    <property type="entry name" value="PROTEIN YCEI"/>
    <property type="match status" value="1"/>
</dbReference>
<dbReference type="OrthoDB" id="9811006at2"/>
<keyword evidence="1" id="KW-0732">Signal</keyword>
<evidence type="ECO:0000256" key="1">
    <source>
        <dbReference type="SAM" id="SignalP"/>
    </source>
</evidence>
<protein>
    <submittedName>
        <fullName evidence="3">Hypothetical periplasmic protein (YceI-like domain)</fullName>
    </submittedName>
</protein>
<dbReference type="PATRIC" id="fig|1244531.5.peg.502"/>
<dbReference type="HOGENOM" id="CLU_071003_3_0_7"/>
<proteinExistence type="predicted"/>
<accession>A0A076F8N2</accession>
<feature type="chain" id="PRO_5009743379" evidence="1">
    <location>
        <begin position="21"/>
        <end position="187"/>
    </location>
</feature>
<evidence type="ECO:0000313" key="4">
    <source>
        <dbReference type="Proteomes" id="UP000028486"/>
    </source>
</evidence>
<evidence type="ECO:0000313" key="3">
    <source>
        <dbReference type="EMBL" id="AII14356.1"/>
    </source>
</evidence>
<dbReference type="KEGG" id="caj:CIG1485E_0491"/>
<dbReference type="SUPFAM" id="SSF101874">
    <property type="entry name" value="YceI-like"/>
    <property type="match status" value="1"/>
</dbReference>
<reference evidence="4" key="1">
    <citation type="journal article" date="2014" name="Genome Announc.">
        <title>Complete Genome Sequence of Campylobacter iguaniorum Strain 1485ET, Isolated from a Bearded Dragon (Pogona vitticeps).</title>
        <authorList>
            <person name="Gilbert M.J."/>
            <person name="Miller W.G."/>
            <person name="Yee E."/>
            <person name="Kik M."/>
            <person name="Wagenaar J.A."/>
            <person name="Duim B."/>
        </authorList>
    </citation>
    <scope>NUCLEOTIDE SEQUENCE [LARGE SCALE GENOMIC DNA]</scope>
    <source>
        <strain evidence="4">1485E</strain>
    </source>
</reference>
<gene>
    <name evidence="3" type="ORF">CIG1485E_0491</name>
</gene>
<dbReference type="STRING" id="1244531.CIG2463D_0492"/>
<dbReference type="eggNOG" id="COG2353">
    <property type="taxonomic scope" value="Bacteria"/>
</dbReference>
<keyword evidence="4" id="KW-1185">Reference proteome</keyword>
<dbReference type="RefSeq" id="WP_038453352.1">
    <property type="nucleotide sequence ID" value="NZ_CP009043.1"/>
</dbReference>